<sequence>MIEVALAEPAVSECEAIRSVATTLSVSEDSVRRWRRTAYSAGDERAEIRRLQGEAAEMRTANEILKKTSAFLAAELDLLTTQESAG</sequence>
<comment type="caution">
    <text evidence="1">The sequence shown here is derived from an EMBL/GenBank/DDBJ whole genome shotgun (WGS) entry which is preliminary data.</text>
</comment>
<evidence type="ECO:0000313" key="1">
    <source>
        <dbReference type="EMBL" id="TPG33027.1"/>
    </source>
</evidence>
<dbReference type="OrthoDB" id="4426778at2"/>
<evidence type="ECO:0000313" key="2">
    <source>
        <dbReference type="Proteomes" id="UP000320095"/>
    </source>
</evidence>
<dbReference type="AlphaFoldDB" id="A0A502E6B4"/>
<keyword evidence="2" id="KW-1185">Reference proteome</keyword>
<name>A0A502E6B4_9MYCO</name>
<evidence type="ECO:0008006" key="3">
    <source>
        <dbReference type="Google" id="ProtNLM"/>
    </source>
</evidence>
<proteinExistence type="predicted"/>
<accession>A0A502E6B4</accession>
<gene>
    <name evidence="1" type="ORF">EAH80_16605</name>
</gene>
<reference evidence="1 2" key="1">
    <citation type="journal article" date="2019" name="Environ. Microbiol.">
        <title>Species interactions and distinct microbial communities in high Arctic permafrost affected cryosols are associated with the CH4 and CO2 gas fluxes.</title>
        <authorList>
            <person name="Altshuler I."/>
            <person name="Hamel J."/>
            <person name="Turney S."/>
            <person name="Magnuson E."/>
            <person name="Levesque R."/>
            <person name="Greer C."/>
            <person name="Whyte L.G."/>
        </authorList>
    </citation>
    <scope>NUCLEOTIDE SEQUENCE [LARGE SCALE GENOMIC DNA]</scope>
    <source>
        <strain evidence="1 2">S5.20</strain>
    </source>
</reference>
<dbReference type="InterPro" id="IPR009057">
    <property type="entry name" value="Homeodomain-like_sf"/>
</dbReference>
<dbReference type="RefSeq" id="WP_140693051.1">
    <property type="nucleotide sequence ID" value="NZ_RCZG01000006.1"/>
</dbReference>
<organism evidence="1 2">
    <name type="scientific">Mycolicibacterium hodleri</name>
    <dbReference type="NCBI Taxonomy" id="49897"/>
    <lineage>
        <taxon>Bacteria</taxon>
        <taxon>Bacillati</taxon>
        <taxon>Actinomycetota</taxon>
        <taxon>Actinomycetes</taxon>
        <taxon>Mycobacteriales</taxon>
        <taxon>Mycobacteriaceae</taxon>
        <taxon>Mycolicibacterium</taxon>
    </lineage>
</organism>
<dbReference type="EMBL" id="RCZG01000006">
    <property type="protein sequence ID" value="TPG33027.1"/>
    <property type="molecule type" value="Genomic_DNA"/>
</dbReference>
<protein>
    <recommendedName>
        <fullName evidence="3">Transposase</fullName>
    </recommendedName>
</protein>
<dbReference type="SUPFAM" id="SSF46689">
    <property type="entry name" value="Homeodomain-like"/>
    <property type="match status" value="1"/>
</dbReference>
<dbReference type="Proteomes" id="UP000320095">
    <property type="component" value="Unassembled WGS sequence"/>
</dbReference>